<dbReference type="Gene3D" id="3.20.20.80">
    <property type="entry name" value="Glycosidases"/>
    <property type="match status" value="1"/>
</dbReference>
<evidence type="ECO:0000256" key="5">
    <source>
        <dbReference type="ARBA" id="ARBA00023295"/>
    </source>
</evidence>
<dbReference type="GO" id="GO:0016787">
    <property type="term" value="F:hydrolase activity"/>
    <property type="evidence" value="ECO:0007669"/>
    <property type="project" value="UniProtKB-KW"/>
</dbReference>
<evidence type="ECO:0000256" key="4">
    <source>
        <dbReference type="ARBA" id="ARBA00022801"/>
    </source>
</evidence>
<dbReference type="Gene3D" id="2.60.120.260">
    <property type="entry name" value="Galactose-binding domain-like"/>
    <property type="match status" value="1"/>
</dbReference>
<gene>
    <name evidence="8" type="ORF">ACFOVU_16065</name>
</gene>
<dbReference type="InterPro" id="IPR017853">
    <property type="entry name" value="GH"/>
</dbReference>
<comment type="catalytic activity">
    <reaction evidence="1">
        <text>Hydrolysis of terminal, non-reducing beta-D-mannose residues in beta-D-mannosides.</text>
        <dbReference type="EC" id="3.2.1.25"/>
    </reaction>
</comment>
<dbReference type="Pfam" id="PF00703">
    <property type="entry name" value="Glyco_hydro_2"/>
    <property type="match status" value="1"/>
</dbReference>
<dbReference type="EC" id="3.2.1.25" evidence="3"/>
<keyword evidence="4 8" id="KW-0378">Hydrolase</keyword>
<evidence type="ECO:0000313" key="8">
    <source>
        <dbReference type="EMBL" id="MFC3997448.1"/>
    </source>
</evidence>
<protein>
    <recommendedName>
        <fullName evidence="3">beta-mannosidase</fullName>
        <ecNumber evidence="3">3.2.1.25</ecNumber>
    </recommendedName>
</protein>
<dbReference type="InterPro" id="IPR008979">
    <property type="entry name" value="Galactose-bd-like_sf"/>
</dbReference>
<evidence type="ECO:0000259" key="7">
    <source>
        <dbReference type="Pfam" id="PF22666"/>
    </source>
</evidence>
<dbReference type="InterPro" id="IPR013783">
    <property type="entry name" value="Ig-like_fold"/>
</dbReference>
<dbReference type="InterPro" id="IPR050887">
    <property type="entry name" value="Beta-mannosidase_GH2"/>
</dbReference>
<feature type="domain" description="Glycoside hydrolase family 2 immunoglobulin-like beta-sandwich" evidence="6">
    <location>
        <begin position="252"/>
        <end position="308"/>
    </location>
</feature>
<dbReference type="InterPro" id="IPR006102">
    <property type="entry name" value="Ig-like_GH2"/>
</dbReference>
<evidence type="ECO:0000256" key="3">
    <source>
        <dbReference type="ARBA" id="ARBA00012754"/>
    </source>
</evidence>
<keyword evidence="5" id="KW-0326">Glycosidase</keyword>
<dbReference type="SUPFAM" id="SSF51445">
    <property type="entry name" value="(Trans)glycosidases"/>
    <property type="match status" value="1"/>
</dbReference>
<dbReference type="RefSeq" id="WP_378534422.1">
    <property type="nucleotide sequence ID" value="NZ_JBHSBH010000010.1"/>
</dbReference>
<organism evidence="8 9">
    <name type="scientific">Nocardiopsis sediminis</name>
    <dbReference type="NCBI Taxonomy" id="1778267"/>
    <lineage>
        <taxon>Bacteria</taxon>
        <taxon>Bacillati</taxon>
        <taxon>Actinomycetota</taxon>
        <taxon>Actinomycetes</taxon>
        <taxon>Streptosporangiales</taxon>
        <taxon>Nocardiopsidaceae</taxon>
        <taxon>Nocardiopsis</taxon>
    </lineage>
</organism>
<accession>A0ABV8FQ62</accession>
<name>A0ABV8FQ62_9ACTN</name>
<keyword evidence="9" id="KW-1185">Reference proteome</keyword>
<sequence length="826" mass="90215">MWFDLHSGWTVRPSGESAVPPGIAAALAEGVPAAVPGCVHTDLLRAGLIPDPYLDRNEDDVAWIGHTDWHYATAFDAPEAAFSDDAVAELVFAGLDTVAEIDLNGEPLAATANMHRAYRFDVGARLREGRNTLAITFRSAIRHAQDRRAELGDLPSSGNDQPYTFIRKTACNFGWDWGPALVTAGLWKRCGLHVWDTAHLSGVRPLVGVADGAGTVEVRAGVARAGSDADGAPLVLHARVEGVEASVPVPPAGDGNGHAEAAVALRVPDPRLWWPHSLGAQPLSRLDVWLETGDGAVLDTWSREIGFRDIELRRGADAIGSEFTLVVNGTPMFVRGANWIPDDCFPTRVDAARYERRVAQARGAGIDLLRVWGGGIYESDDFYAACDRKGVLVWQDFLFACGAYPEDAGTRAEVGAEARDNVTRLAAHPSLAVWCGNNENYMGRHHWGWEEALAGRAWGAHYYEELLPAVVAELDPTRPYVPGTPFSTGPEHDSLDDDHGCVHLWEQWNRRDFTTYREHVPRFVSEFGWQAPPAWATLTAAVHDSPLAPGSPGVRHHQKAQDGNGKLQRGLATHFGAVTGIDDWHYLTQVVQARAIRTGIEHWRSHRPRCMGTIVWQLNDCWPVTSWSAVDSAERRKPLWYALRAAYADRLLTIQPRGGGLTVVAVNDSAEPWAARVRLRRMSPDGAQALEAVLELEAPARATAAVALPAAFTSADPATEFLVADAGGRRALWFFTEDRHLRHPAPSYDAAVRDTAEGHEVTVTARTLLRDLAVFADRLHPEAEADLCLETLLPGETRTIRITTPEPLDHGALTSFPVLRTIGDHA</sequence>
<evidence type="ECO:0000313" key="9">
    <source>
        <dbReference type="Proteomes" id="UP001595847"/>
    </source>
</evidence>
<comment type="similarity">
    <text evidence="2">Belongs to the glycosyl hydrolase 2 family.</text>
</comment>
<dbReference type="PANTHER" id="PTHR43730">
    <property type="entry name" value="BETA-MANNOSIDASE"/>
    <property type="match status" value="1"/>
</dbReference>
<reference evidence="9" key="1">
    <citation type="journal article" date="2019" name="Int. J. Syst. Evol. Microbiol.">
        <title>The Global Catalogue of Microorganisms (GCM) 10K type strain sequencing project: providing services to taxonomists for standard genome sequencing and annotation.</title>
        <authorList>
            <consortium name="The Broad Institute Genomics Platform"/>
            <consortium name="The Broad Institute Genome Sequencing Center for Infectious Disease"/>
            <person name="Wu L."/>
            <person name="Ma J."/>
        </authorList>
    </citation>
    <scope>NUCLEOTIDE SEQUENCE [LARGE SCALE GENOMIC DNA]</scope>
    <source>
        <strain evidence="9">TBRC 1826</strain>
    </source>
</reference>
<evidence type="ECO:0000259" key="6">
    <source>
        <dbReference type="Pfam" id="PF00703"/>
    </source>
</evidence>
<evidence type="ECO:0000256" key="1">
    <source>
        <dbReference type="ARBA" id="ARBA00000829"/>
    </source>
</evidence>
<feature type="domain" description="Beta-mannosidase-like galactose-binding" evidence="7">
    <location>
        <begin position="9"/>
        <end position="188"/>
    </location>
</feature>
<dbReference type="InterPro" id="IPR054593">
    <property type="entry name" value="Beta-mannosidase-like_N2"/>
</dbReference>
<dbReference type="InterPro" id="IPR036156">
    <property type="entry name" value="Beta-gal/glucu_dom_sf"/>
</dbReference>
<dbReference type="SUPFAM" id="SSF49303">
    <property type="entry name" value="beta-Galactosidase/glucuronidase domain"/>
    <property type="match status" value="1"/>
</dbReference>
<proteinExistence type="inferred from homology"/>
<dbReference type="PANTHER" id="PTHR43730:SF1">
    <property type="entry name" value="BETA-MANNOSIDASE"/>
    <property type="match status" value="1"/>
</dbReference>
<comment type="caution">
    <text evidence="8">The sequence shown here is derived from an EMBL/GenBank/DDBJ whole genome shotgun (WGS) entry which is preliminary data.</text>
</comment>
<evidence type="ECO:0000256" key="2">
    <source>
        <dbReference type="ARBA" id="ARBA00007401"/>
    </source>
</evidence>
<dbReference type="Gene3D" id="2.60.40.10">
    <property type="entry name" value="Immunoglobulins"/>
    <property type="match status" value="1"/>
</dbReference>
<dbReference type="Pfam" id="PF22666">
    <property type="entry name" value="Glyco_hydro_2_N2"/>
    <property type="match status" value="1"/>
</dbReference>
<dbReference type="Proteomes" id="UP001595847">
    <property type="component" value="Unassembled WGS sequence"/>
</dbReference>
<dbReference type="SUPFAM" id="SSF49785">
    <property type="entry name" value="Galactose-binding domain-like"/>
    <property type="match status" value="1"/>
</dbReference>
<dbReference type="EMBL" id="JBHSBH010000010">
    <property type="protein sequence ID" value="MFC3997448.1"/>
    <property type="molecule type" value="Genomic_DNA"/>
</dbReference>